<keyword evidence="7" id="KW-0472">Membrane</keyword>
<dbReference type="InterPro" id="IPR032675">
    <property type="entry name" value="LRR_dom_sf"/>
</dbReference>
<evidence type="ECO:0000256" key="1">
    <source>
        <dbReference type="ARBA" id="ARBA00004479"/>
    </source>
</evidence>
<keyword evidence="4" id="KW-0732">Signal</keyword>
<keyword evidence="3" id="KW-0812">Transmembrane</keyword>
<evidence type="ECO:0000256" key="7">
    <source>
        <dbReference type="ARBA" id="ARBA00023136"/>
    </source>
</evidence>
<dbReference type="Proteomes" id="UP001457282">
    <property type="component" value="Unassembled WGS sequence"/>
</dbReference>
<dbReference type="AlphaFoldDB" id="A0AAW1W7S6"/>
<evidence type="ECO:0000256" key="8">
    <source>
        <dbReference type="ARBA" id="ARBA00023170"/>
    </source>
</evidence>
<evidence type="ECO:0000256" key="5">
    <source>
        <dbReference type="ARBA" id="ARBA00022737"/>
    </source>
</evidence>
<evidence type="ECO:0000256" key="2">
    <source>
        <dbReference type="ARBA" id="ARBA00022614"/>
    </source>
</evidence>
<comment type="subcellular location">
    <subcellularLocation>
        <location evidence="1">Membrane</location>
        <topology evidence="1">Single-pass type I membrane protein</topology>
    </subcellularLocation>
</comment>
<keyword evidence="5" id="KW-0677">Repeat</keyword>
<name>A0AAW1W7S6_RUBAR</name>
<comment type="caution">
    <text evidence="10">The sequence shown here is derived from an EMBL/GenBank/DDBJ whole genome shotgun (WGS) entry which is preliminary data.</text>
</comment>
<dbReference type="EMBL" id="JBEDUW010000006">
    <property type="protein sequence ID" value="KAK9920028.1"/>
    <property type="molecule type" value="Genomic_DNA"/>
</dbReference>
<proteinExistence type="predicted"/>
<evidence type="ECO:0000313" key="10">
    <source>
        <dbReference type="EMBL" id="KAK9920028.1"/>
    </source>
</evidence>
<sequence length="247" mass="27463">MVPPSLANLSNLLYLDLTAYSDVYEQFDRTSSLKPTSMDLWVSDLSWLSNLNSLQYLGLGGVRLNKGSVPSWPTVTNLFLGNNKFSGPIPLNIGQEMPSMSYLDLSRNYLNGSIPSSIRRMKNLCNLDLSHNNLSGNISGKWSGQLLWLIDLSNNSLSGSIPNSWCSQLPSLQWLRLSRANLFTGNLPEQLCQLAELRVLDLSHNNLSGSVPKCLGNLEAIKSSDELILVFTRKTTCLRRSIEVERS</sequence>
<evidence type="ECO:0000256" key="4">
    <source>
        <dbReference type="ARBA" id="ARBA00022729"/>
    </source>
</evidence>
<keyword evidence="6" id="KW-1133">Transmembrane helix</keyword>
<keyword evidence="2" id="KW-0433">Leucine-rich repeat</keyword>
<evidence type="ECO:0000256" key="9">
    <source>
        <dbReference type="ARBA" id="ARBA00023180"/>
    </source>
</evidence>
<dbReference type="GO" id="GO:0016020">
    <property type="term" value="C:membrane"/>
    <property type="evidence" value="ECO:0007669"/>
    <property type="project" value="UniProtKB-SubCell"/>
</dbReference>
<evidence type="ECO:0000256" key="3">
    <source>
        <dbReference type="ARBA" id="ARBA00022692"/>
    </source>
</evidence>
<dbReference type="Gene3D" id="3.80.10.10">
    <property type="entry name" value="Ribonuclease Inhibitor"/>
    <property type="match status" value="1"/>
</dbReference>
<keyword evidence="9" id="KW-0325">Glycoprotein</keyword>
<accession>A0AAW1W7S6</accession>
<evidence type="ECO:0000313" key="11">
    <source>
        <dbReference type="Proteomes" id="UP001457282"/>
    </source>
</evidence>
<dbReference type="SUPFAM" id="SSF52058">
    <property type="entry name" value="L domain-like"/>
    <property type="match status" value="1"/>
</dbReference>
<organism evidence="10 11">
    <name type="scientific">Rubus argutus</name>
    <name type="common">Southern blackberry</name>
    <dbReference type="NCBI Taxonomy" id="59490"/>
    <lineage>
        <taxon>Eukaryota</taxon>
        <taxon>Viridiplantae</taxon>
        <taxon>Streptophyta</taxon>
        <taxon>Embryophyta</taxon>
        <taxon>Tracheophyta</taxon>
        <taxon>Spermatophyta</taxon>
        <taxon>Magnoliopsida</taxon>
        <taxon>eudicotyledons</taxon>
        <taxon>Gunneridae</taxon>
        <taxon>Pentapetalae</taxon>
        <taxon>rosids</taxon>
        <taxon>fabids</taxon>
        <taxon>Rosales</taxon>
        <taxon>Rosaceae</taxon>
        <taxon>Rosoideae</taxon>
        <taxon>Rosoideae incertae sedis</taxon>
        <taxon>Rubus</taxon>
    </lineage>
</organism>
<reference evidence="10 11" key="1">
    <citation type="journal article" date="2023" name="G3 (Bethesda)">
        <title>A chromosome-length genome assembly and annotation of blackberry (Rubus argutus, cv. 'Hillquist').</title>
        <authorList>
            <person name="Bruna T."/>
            <person name="Aryal R."/>
            <person name="Dudchenko O."/>
            <person name="Sargent D.J."/>
            <person name="Mead D."/>
            <person name="Buti M."/>
            <person name="Cavallini A."/>
            <person name="Hytonen T."/>
            <person name="Andres J."/>
            <person name="Pham M."/>
            <person name="Weisz D."/>
            <person name="Mascagni F."/>
            <person name="Usai G."/>
            <person name="Natali L."/>
            <person name="Bassil N."/>
            <person name="Fernandez G.E."/>
            <person name="Lomsadze A."/>
            <person name="Armour M."/>
            <person name="Olukolu B."/>
            <person name="Poorten T."/>
            <person name="Britton C."/>
            <person name="Davik J."/>
            <person name="Ashrafi H."/>
            <person name="Aiden E.L."/>
            <person name="Borodovsky M."/>
            <person name="Worthington M."/>
        </authorList>
    </citation>
    <scope>NUCLEOTIDE SEQUENCE [LARGE SCALE GENOMIC DNA]</scope>
    <source>
        <strain evidence="10">PI 553951</strain>
    </source>
</reference>
<protein>
    <submittedName>
        <fullName evidence="10">Uncharacterized protein</fullName>
    </submittedName>
</protein>
<dbReference type="InterPro" id="IPR046956">
    <property type="entry name" value="RLP23-like"/>
</dbReference>
<dbReference type="PANTHER" id="PTHR48063">
    <property type="entry name" value="LRR RECEPTOR-LIKE KINASE"/>
    <property type="match status" value="1"/>
</dbReference>
<dbReference type="Pfam" id="PF00560">
    <property type="entry name" value="LRR_1"/>
    <property type="match status" value="2"/>
</dbReference>
<dbReference type="FunFam" id="3.80.10.10:FF:000041">
    <property type="entry name" value="LRR receptor-like serine/threonine-protein kinase ERECTA"/>
    <property type="match status" value="1"/>
</dbReference>
<evidence type="ECO:0000256" key="6">
    <source>
        <dbReference type="ARBA" id="ARBA00022989"/>
    </source>
</evidence>
<keyword evidence="8" id="KW-0675">Receptor</keyword>
<dbReference type="Pfam" id="PF13855">
    <property type="entry name" value="LRR_8"/>
    <property type="match status" value="1"/>
</dbReference>
<dbReference type="PRINTS" id="PR00019">
    <property type="entry name" value="LEURICHRPT"/>
</dbReference>
<keyword evidence="11" id="KW-1185">Reference proteome</keyword>
<gene>
    <name evidence="10" type="ORF">M0R45_028594</name>
</gene>
<dbReference type="InterPro" id="IPR001611">
    <property type="entry name" value="Leu-rich_rpt"/>
</dbReference>
<dbReference type="PANTHER" id="PTHR48063:SF112">
    <property type="entry name" value="RECEPTOR LIKE PROTEIN 30-LIKE"/>
    <property type="match status" value="1"/>
</dbReference>